<proteinExistence type="predicted"/>
<dbReference type="Proteomes" id="UP000466187">
    <property type="component" value="Chromosome"/>
</dbReference>
<evidence type="ECO:0000313" key="2">
    <source>
        <dbReference type="Proteomes" id="UP000466187"/>
    </source>
</evidence>
<evidence type="ECO:0000313" key="1">
    <source>
        <dbReference type="EMBL" id="BBZ20884.1"/>
    </source>
</evidence>
<dbReference type="AlphaFoldDB" id="A0A7I7WTM7"/>
<organism evidence="1 2">
    <name type="scientific">Mycolicibacterium gadium</name>
    <name type="common">Mycobacterium gadium</name>
    <dbReference type="NCBI Taxonomy" id="1794"/>
    <lineage>
        <taxon>Bacteria</taxon>
        <taxon>Bacillati</taxon>
        <taxon>Actinomycetota</taxon>
        <taxon>Actinomycetes</taxon>
        <taxon>Mycobacteriales</taxon>
        <taxon>Mycobacteriaceae</taxon>
        <taxon>Mycolicibacterium</taxon>
    </lineage>
</organism>
<protein>
    <submittedName>
        <fullName evidence="1">Uncharacterized protein</fullName>
    </submittedName>
</protein>
<dbReference type="KEGG" id="mgad:MGAD_52190"/>
<gene>
    <name evidence="1" type="ORF">MGAD_52190</name>
</gene>
<accession>A0A7I7WTM7</accession>
<name>A0A7I7WTM7_MYCGU</name>
<sequence length="297" mass="32466">MRASVTPFATADDRCVWFANGWMVVREGVSQILGEFLSDWDYMSSLHLVAEVEINTHATRNSTHQGDSARFALVVTAASSSTRLRGPVWQTTIPAVDSSTFTVDIELAGYELGGRLDLSTSLTLIEPDPTDAIGASERGAILWRSVYSVALEGDATQFPTESADLSKYPYNSPATAWRLEADTDDLDAIAAAAIRLLVNHTHPVMAAALDGVDSREVSIAIHAMRWDVTRQLINLALDNSEFIERHGSFDEDTLGWTLSNIVRTHFPDETPSSLRTMRQALPSAFEAALQNASRILG</sequence>
<reference evidence="1 2" key="1">
    <citation type="journal article" date="2019" name="Emerg. Microbes Infect.">
        <title>Comprehensive subspecies identification of 175 nontuberculous mycobacteria species based on 7547 genomic profiles.</title>
        <authorList>
            <person name="Matsumoto Y."/>
            <person name="Kinjo T."/>
            <person name="Motooka D."/>
            <person name="Nabeya D."/>
            <person name="Jung N."/>
            <person name="Uechi K."/>
            <person name="Horii T."/>
            <person name="Iida T."/>
            <person name="Fujita J."/>
            <person name="Nakamura S."/>
        </authorList>
    </citation>
    <scope>NUCLEOTIDE SEQUENCE [LARGE SCALE GENOMIC DNA]</scope>
    <source>
        <strain evidence="1 2">JCM 12688</strain>
    </source>
</reference>
<dbReference type="EMBL" id="AP022608">
    <property type="protein sequence ID" value="BBZ20884.1"/>
    <property type="molecule type" value="Genomic_DNA"/>
</dbReference>